<sequence>MTIRPTDQVLVVGAGRLGQLIAQTLVLTGCQLQVVARHDKQRQLLAARQIAWIDENTVQSRAFDVVIEATGSTGGFTLARKAVRPRGTIVLKSTYKGDSSINFSALVVDEITLVGSRCGPFAPALLGGY</sequence>
<evidence type="ECO:0000259" key="6">
    <source>
        <dbReference type="Pfam" id="PF00107"/>
    </source>
</evidence>
<dbReference type="Proteomes" id="UP000076962">
    <property type="component" value="Unassembled WGS sequence"/>
</dbReference>
<dbReference type="PANTHER" id="PTHR43350">
    <property type="entry name" value="NAD-DEPENDENT ALCOHOL DEHYDROGENASE"/>
    <property type="match status" value="1"/>
</dbReference>
<feature type="domain" description="Alcohol dehydrogenase-like C-terminal" evidence="6">
    <location>
        <begin position="18"/>
        <end position="119"/>
    </location>
</feature>
<evidence type="ECO:0000256" key="3">
    <source>
        <dbReference type="ARBA" id="ARBA00022723"/>
    </source>
</evidence>
<dbReference type="PANTHER" id="PTHR43350:SF2">
    <property type="entry name" value="GROES-LIKE ZINC-BINDING ALCOHOL DEHYDROGENASE FAMILY PROTEIN"/>
    <property type="match status" value="1"/>
</dbReference>
<evidence type="ECO:0000313" key="7">
    <source>
        <dbReference type="EMBL" id="OAD24073.1"/>
    </source>
</evidence>
<dbReference type="AlphaFoldDB" id="A0A176S7M3"/>
<comment type="caution">
    <text evidence="7">The sequence shown here is derived from an EMBL/GenBank/DDBJ whole genome shotgun (WGS) entry which is preliminary data.</text>
</comment>
<dbReference type="PROSITE" id="PS51257">
    <property type="entry name" value="PROKAR_LIPOPROTEIN"/>
    <property type="match status" value="1"/>
</dbReference>
<accession>A0A176S7M3</accession>
<keyword evidence="5" id="KW-0560">Oxidoreductase</keyword>
<keyword evidence="4" id="KW-0862">Zinc</keyword>
<proteinExistence type="inferred from homology"/>
<name>A0A176S7M3_9GAMM</name>
<dbReference type="InterPro" id="IPR036291">
    <property type="entry name" value="NAD(P)-bd_dom_sf"/>
</dbReference>
<dbReference type="Pfam" id="PF00107">
    <property type="entry name" value="ADH_zinc_N"/>
    <property type="match status" value="1"/>
</dbReference>
<organism evidence="7 8">
    <name type="scientific">Candidatus Thiomargarita nelsonii</name>
    <dbReference type="NCBI Taxonomy" id="1003181"/>
    <lineage>
        <taxon>Bacteria</taxon>
        <taxon>Pseudomonadati</taxon>
        <taxon>Pseudomonadota</taxon>
        <taxon>Gammaproteobacteria</taxon>
        <taxon>Thiotrichales</taxon>
        <taxon>Thiotrichaceae</taxon>
        <taxon>Thiomargarita</taxon>
    </lineage>
</organism>
<evidence type="ECO:0000256" key="1">
    <source>
        <dbReference type="ARBA" id="ARBA00001947"/>
    </source>
</evidence>
<dbReference type="EMBL" id="LUTY01000022">
    <property type="protein sequence ID" value="OAD24073.1"/>
    <property type="molecule type" value="Genomic_DNA"/>
</dbReference>
<dbReference type="GO" id="GO:0016491">
    <property type="term" value="F:oxidoreductase activity"/>
    <property type="evidence" value="ECO:0007669"/>
    <property type="project" value="UniProtKB-KW"/>
</dbReference>
<comment type="similarity">
    <text evidence="2">Belongs to the zinc-containing alcohol dehydrogenase family.</text>
</comment>
<dbReference type="InterPro" id="IPR013149">
    <property type="entry name" value="ADH-like_C"/>
</dbReference>
<protein>
    <submittedName>
        <fullName evidence="7">Alcohol dehydrogenase GroES domain-containing protein</fullName>
    </submittedName>
</protein>
<evidence type="ECO:0000256" key="2">
    <source>
        <dbReference type="ARBA" id="ARBA00008072"/>
    </source>
</evidence>
<reference evidence="7 8" key="1">
    <citation type="submission" date="2016-05" db="EMBL/GenBank/DDBJ databases">
        <title>Single-cell genome of chain-forming Candidatus Thiomargarita nelsonii and comparison to other large sulfur-oxidizing bacteria.</title>
        <authorList>
            <person name="Winkel M."/>
            <person name="Salman V."/>
            <person name="Woyke T."/>
            <person name="Schulz-Vogt H."/>
            <person name="Richter M."/>
            <person name="Flood B."/>
            <person name="Bailey J."/>
            <person name="Amann R."/>
            <person name="Mussmann M."/>
        </authorList>
    </citation>
    <scope>NUCLEOTIDE SEQUENCE [LARGE SCALE GENOMIC DNA]</scope>
    <source>
        <strain evidence="7 8">THI036</strain>
    </source>
</reference>
<keyword evidence="8" id="KW-1185">Reference proteome</keyword>
<keyword evidence="3" id="KW-0479">Metal-binding</keyword>
<evidence type="ECO:0000256" key="4">
    <source>
        <dbReference type="ARBA" id="ARBA00022833"/>
    </source>
</evidence>
<dbReference type="Gene3D" id="3.40.50.720">
    <property type="entry name" value="NAD(P)-binding Rossmann-like Domain"/>
    <property type="match status" value="1"/>
</dbReference>
<dbReference type="SUPFAM" id="SSF51735">
    <property type="entry name" value="NAD(P)-binding Rossmann-fold domains"/>
    <property type="match status" value="1"/>
</dbReference>
<gene>
    <name evidence="7" type="ORF">THIOM_000079</name>
</gene>
<dbReference type="GO" id="GO:0046872">
    <property type="term" value="F:metal ion binding"/>
    <property type="evidence" value="ECO:0007669"/>
    <property type="project" value="UniProtKB-KW"/>
</dbReference>
<dbReference type="PATRIC" id="fig|1003181.4.peg.139"/>
<comment type="cofactor">
    <cofactor evidence="1">
        <name>Zn(2+)</name>
        <dbReference type="ChEBI" id="CHEBI:29105"/>
    </cofactor>
</comment>
<evidence type="ECO:0000256" key="5">
    <source>
        <dbReference type="ARBA" id="ARBA00023002"/>
    </source>
</evidence>
<evidence type="ECO:0000313" key="8">
    <source>
        <dbReference type="Proteomes" id="UP000076962"/>
    </source>
</evidence>